<gene>
    <name evidence="1" type="ORF">SKUN_0044</name>
</gene>
<dbReference type="PATRIC" id="fig|273035.7.peg.53"/>
<proteinExistence type="predicted"/>
<dbReference type="AlphaFoldDB" id="A0A0K2JEG1"/>
<dbReference type="EMBL" id="CP010899">
    <property type="protein sequence ID" value="ALA96969.1"/>
    <property type="molecule type" value="Genomic_DNA"/>
</dbReference>
<keyword evidence="2" id="KW-1185">Reference proteome</keyword>
<dbReference type="STRING" id="273035.SKUN_0044"/>
<evidence type="ECO:0000313" key="2">
    <source>
        <dbReference type="Proteomes" id="UP000062963"/>
    </source>
</evidence>
<reference evidence="1 2" key="1">
    <citation type="journal article" date="2015" name="Genome Announc.">
        <title>Complete Genome Sequence of Spiroplasma kunkelii Strain CR2-3x, Causal Agent of Corn Stunt Disease in Zea mays L.</title>
        <authorList>
            <person name="Davis R.E."/>
            <person name="Shao J."/>
            <person name="Dally E.L."/>
            <person name="Zhao Y."/>
            <person name="Gasparich G.E."/>
            <person name="Gaynor B.J."/>
            <person name="Athey J.C."/>
            <person name="Harrison N.A."/>
            <person name="Donofrio N."/>
        </authorList>
    </citation>
    <scope>NUCLEOTIDE SEQUENCE [LARGE SCALE GENOMIC DNA]</scope>
    <source>
        <strain evidence="1 2">CR2-3x</strain>
    </source>
</reference>
<accession>A0A0K2JEG1</accession>
<evidence type="ECO:0000313" key="1">
    <source>
        <dbReference type="EMBL" id="ALA96969.1"/>
    </source>
</evidence>
<dbReference type="OrthoDB" id="9902326at2"/>
<dbReference type="RefSeq" id="WP_053390350.1">
    <property type="nucleotide sequence ID" value="NZ_CP010899.1"/>
</dbReference>
<sequence length="104" mass="12852">MTFKPAQKQKFKVKNRIEAFTMLINTNQLKWLWEKCPVSKNQYELIQWEDKEDLREERMLDLYDDTFDSDFYALHFELISMVKHMVKHNNSSDYKLWQQRELIT</sequence>
<protein>
    <submittedName>
        <fullName evidence="1">p58</fullName>
    </submittedName>
</protein>
<dbReference type="Proteomes" id="UP000062963">
    <property type="component" value="Chromosome"/>
</dbReference>
<organism evidence="1 2">
    <name type="scientific">Spiroplasma kunkelii CR2-3x</name>
    <dbReference type="NCBI Taxonomy" id="273035"/>
    <lineage>
        <taxon>Bacteria</taxon>
        <taxon>Bacillati</taxon>
        <taxon>Mycoplasmatota</taxon>
        <taxon>Mollicutes</taxon>
        <taxon>Entomoplasmatales</taxon>
        <taxon>Spiroplasmataceae</taxon>
        <taxon>Spiroplasma</taxon>
    </lineage>
</organism>
<name>A0A0K2JEG1_SPIKU</name>
<dbReference type="KEGG" id="skn:SKUN_0044"/>